<sequence>MSSMLLASLEGRAGRIWRYTTVITSLRVGGAGGVSVVMGSRAHTPGYAPKGLYEVVFGDTRRFIAPPPTEPAMVYHPRGYTEALLGCVRNVVERVNHRAALYPSSTGARRAEMCHMLGEPSCVVEPAVERAPRQQSCKASAYSSDEDSWSRTRRGSTVPSLTVLDLPAEQTPTDRAQPAP</sequence>
<proteinExistence type="predicted"/>
<dbReference type="AlphaFoldDB" id="A0AAV7EN82"/>
<feature type="compositionally biased region" description="Polar residues" evidence="1">
    <location>
        <begin position="134"/>
        <end position="143"/>
    </location>
</feature>
<name>A0AAV7EN82_ARIFI</name>
<evidence type="ECO:0000313" key="2">
    <source>
        <dbReference type="EMBL" id="KAG9450260.1"/>
    </source>
</evidence>
<feature type="region of interest" description="Disordered" evidence="1">
    <location>
        <begin position="134"/>
        <end position="180"/>
    </location>
</feature>
<gene>
    <name evidence="2" type="ORF">H6P81_010225</name>
</gene>
<organism evidence="2 3">
    <name type="scientific">Aristolochia fimbriata</name>
    <name type="common">White veined hardy Dutchman's pipe vine</name>
    <dbReference type="NCBI Taxonomy" id="158543"/>
    <lineage>
        <taxon>Eukaryota</taxon>
        <taxon>Viridiplantae</taxon>
        <taxon>Streptophyta</taxon>
        <taxon>Embryophyta</taxon>
        <taxon>Tracheophyta</taxon>
        <taxon>Spermatophyta</taxon>
        <taxon>Magnoliopsida</taxon>
        <taxon>Magnoliidae</taxon>
        <taxon>Piperales</taxon>
        <taxon>Aristolochiaceae</taxon>
        <taxon>Aristolochia</taxon>
    </lineage>
</organism>
<accession>A0AAV7EN82</accession>
<evidence type="ECO:0000256" key="1">
    <source>
        <dbReference type="SAM" id="MobiDB-lite"/>
    </source>
</evidence>
<dbReference type="Proteomes" id="UP000825729">
    <property type="component" value="Unassembled WGS sequence"/>
</dbReference>
<protein>
    <submittedName>
        <fullName evidence="2">Uncharacterized protein</fullName>
    </submittedName>
</protein>
<evidence type="ECO:0000313" key="3">
    <source>
        <dbReference type="Proteomes" id="UP000825729"/>
    </source>
</evidence>
<comment type="caution">
    <text evidence="2">The sequence shown here is derived from an EMBL/GenBank/DDBJ whole genome shotgun (WGS) entry which is preliminary data.</text>
</comment>
<keyword evidence="3" id="KW-1185">Reference proteome</keyword>
<dbReference type="EMBL" id="JAINDJ010000004">
    <property type="protein sequence ID" value="KAG9450260.1"/>
    <property type="molecule type" value="Genomic_DNA"/>
</dbReference>
<reference evidence="2 3" key="1">
    <citation type="submission" date="2021-07" db="EMBL/GenBank/DDBJ databases">
        <title>The Aristolochia fimbriata genome: insights into angiosperm evolution, floral development and chemical biosynthesis.</title>
        <authorList>
            <person name="Jiao Y."/>
        </authorList>
    </citation>
    <scope>NUCLEOTIDE SEQUENCE [LARGE SCALE GENOMIC DNA]</scope>
    <source>
        <strain evidence="2">IBCAS-2021</strain>
        <tissue evidence="2">Leaf</tissue>
    </source>
</reference>